<dbReference type="EMBL" id="CP014859">
    <property type="protein sequence ID" value="AOS61985.1"/>
    <property type="molecule type" value="Genomic_DNA"/>
</dbReference>
<dbReference type="Proteomes" id="UP000095210">
    <property type="component" value="Chromosome"/>
</dbReference>
<dbReference type="RefSeq" id="WP_069847140.1">
    <property type="nucleotide sequence ID" value="NZ_CP014859.1"/>
</dbReference>
<keyword evidence="2" id="KW-1185">Reference proteome</keyword>
<accession>A0AAC9HP72</accession>
<organism evidence="1 2">
    <name type="scientific">Actinoalloteichus hymeniacidonis</name>
    <dbReference type="NCBI Taxonomy" id="340345"/>
    <lineage>
        <taxon>Bacteria</taxon>
        <taxon>Bacillati</taxon>
        <taxon>Actinomycetota</taxon>
        <taxon>Actinomycetes</taxon>
        <taxon>Pseudonocardiales</taxon>
        <taxon>Pseudonocardiaceae</taxon>
        <taxon>Actinoalloteichus</taxon>
    </lineage>
</organism>
<dbReference type="AlphaFoldDB" id="A0AAC9HP72"/>
<proteinExistence type="predicted"/>
<protein>
    <submittedName>
        <fullName evidence="1">Uncharacterized protein</fullName>
    </submittedName>
</protein>
<name>A0AAC9HP72_9PSEU</name>
<evidence type="ECO:0000313" key="1">
    <source>
        <dbReference type="EMBL" id="AOS61985.1"/>
    </source>
</evidence>
<sequence>MIPGWHGDPQLYWEPAIRPRSALSDRHAAAPPRPPAGTEITAFCGARLAINIEAARCDPTRPQITCSDCADHAWLLRGNPVRAAGERPG</sequence>
<reference evidence="2" key="1">
    <citation type="submission" date="2016-03" db="EMBL/GenBank/DDBJ databases">
        <title>Complete genome sequence of the type strain Actinoalloteichus hymeniacidonis DSM 45092.</title>
        <authorList>
            <person name="Schaffert L."/>
            <person name="Albersmeier A."/>
            <person name="Winkler A."/>
            <person name="Kalinowski J."/>
            <person name="Zotchev S."/>
            <person name="Ruckert C."/>
        </authorList>
    </citation>
    <scope>NUCLEOTIDE SEQUENCE [LARGE SCALE GENOMIC DNA]</scope>
    <source>
        <strain evidence="2">HPA177(T) (DSM 45092(T))</strain>
    </source>
</reference>
<dbReference type="KEGG" id="ahm:TL08_05800"/>
<evidence type="ECO:0000313" key="2">
    <source>
        <dbReference type="Proteomes" id="UP000095210"/>
    </source>
</evidence>
<gene>
    <name evidence="1" type="ORF">TL08_05800</name>
</gene>